<reference evidence="1 2" key="1">
    <citation type="journal article" date="2015" name="Sci. Rep.">
        <title>Genome of the facultative scuticociliatosis pathogen Pseudocohnilembus persalinus provides insight into its virulence through horizontal gene transfer.</title>
        <authorList>
            <person name="Xiong J."/>
            <person name="Wang G."/>
            <person name="Cheng J."/>
            <person name="Tian M."/>
            <person name="Pan X."/>
            <person name="Warren A."/>
            <person name="Jiang C."/>
            <person name="Yuan D."/>
            <person name="Miao W."/>
        </authorList>
    </citation>
    <scope>NUCLEOTIDE SEQUENCE [LARGE SCALE GENOMIC DNA]</scope>
    <source>
        <strain evidence="1">36N120E</strain>
    </source>
</reference>
<gene>
    <name evidence="1" type="ORF">PPERSA_00535</name>
</gene>
<proteinExistence type="predicted"/>
<protein>
    <submittedName>
        <fullName evidence="1">Uncharacterized protein</fullName>
    </submittedName>
</protein>
<dbReference type="InParanoid" id="A0A0V0QHR4"/>
<dbReference type="AlphaFoldDB" id="A0A0V0QHR4"/>
<accession>A0A0V0QHR4</accession>
<evidence type="ECO:0000313" key="2">
    <source>
        <dbReference type="Proteomes" id="UP000054937"/>
    </source>
</evidence>
<sequence>MQGKTCQKPNHNLDYLCLNWTDKKDQILQCSKCIIEDKEPNYKKILLTDILNENYKLHEISNWPPLQDQELSQFMNSVFKSSEENPNEKNYFNQFIQQQIDDYFKDQEFKLCQRLNQIKKDIKVKFEAYTYKFYEQSRNDGKMNVEQIIEKFQIHEFRSKIKEFLDKKININNIFKFLQKQQGVVDNASEQIKEQFNKQQLIQESFNQLKQDIQNSISTFNDYEFPIKEQIRLKFYKSNYNNISNSFVITPDNKQITFNNQNTDYYKQVYSDILEKQKTYHIKIRIDAKGTIQNQYFFFGIDASQRKDQCFGNTNYLYAFYQGNNTQGSYNFKKEGQYNRFEDFFRDNQTILNLVFNISKKQFEMNDDQNQLKCSIELQDVNEPVFYIMNNQQYQAIQNELYIDSVSIF</sequence>
<comment type="caution">
    <text evidence="1">The sequence shown here is derived from an EMBL/GenBank/DDBJ whole genome shotgun (WGS) entry which is preliminary data.</text>
</comment>
<name>A0A0V0QHR4_PSEPJ</name>
<dbReference type="EMBL" id="LDAU01000163">
    <property type="protein sequence ID" value="KRX01825.1"/>
    <property type="molecule type" value="Genomic_DNA"/>
</dbReference>
<organism evidence="1 2">
    <name type="scientific">Pseudocohnilembus persalinus</name>
    <name type="common">Ciliate</name>
    <dbReference type="NCBI Taxonomy" id="266149"/>
    <lineage>
        <taxon>Eukaryota</taxon>
        <taxon>Sar</taxon>
        <taxon>Alveolata</taxon>
        <taxon>Ciliophora</taxon>
        <taxon>Intramacronucleata</taxon>
        <taxon>Oligohymenophorea</taxon>
        <taxon>Scuticociliatia</taxon>
        <taxon>Philasterida</taxon>
        <taxon>Pseudocohnilembidae</taxon>
        <taxon>Pseudocohnilembus</taxon>
    </lineage>
</organism>
<dbReference type="Proteomes" id="UP000054937">
    <property type="component" value="Unassembled WGS sequence"/>
</dbReference>
<keyword evidence="2" id="KW-1185">Reference proteome</keyword>
<evidence type="ECO:0000313" key="1">
    <source>
        <dbReference type="EMBL" id="KRX01825.1"/>
    </source>
</evidence>